<dbReference type="Proteomes" id="UP000298588">
    <property type="component" value="Chromosome"/>
</dbReference>
<evidence type="ECO:0000256" key="6">
    <source>
        <dbReference type="SAM" id="Phobius"/>
    </source>
</evidence>
<comment type="subcellular location">
    <subcellularLocation>
        <location evidence="1">Membrane</location>
        <topology evidence="1">Multi-pass membrane protein</topology>
    </subcellularLocation>
</comment>
<protein>
    <submittedName>
        <fullName evidence="8">DMT family transporter</fullName>
    </submittedName>
</protein>
<keyword evidence="5 6" id="KW-0472">Membrane</keyword>
<evidence type="ECO:0000313" key="8">
    <source>
        <dbReference type="EMBL" id="QCK86910.1"/>
    </source>
</evidence>
<comment type="similarity">
    <text evidence="2">Belongs to the EamA transporter family.</text>
</comment>
<feature type="domain" description="EamA" evidence="7">
    <location>
        <begin position="142"/>
        <end position="279"/>
    </location>
</feature>
<gene>
    <name evidence="8" type="ORF">E8L99_14675</name>
</gene>
<feature type="transmembrane region" description="Helical" evidence="6">
    <location>
        <begin position="117"/>
        <end position="133"/>
    </location>
</feature>
<feature type="transmembrane region" description="Helical" evidence="6">
    <location>
        <begin position="88"/>
        <end position="110"/>
    </location>
</feature>
<evidence type="ECO:0000259" key="7">
    <source>
        <dbReference type="Pfam" id="PF00892"/>
    </source>
</evidence>
<dbReference type="RefSeq" id="WP_137100241.1">
    <property type="nucleotide sequence ID" value="NZ_CP039865.1"/>
</dbReference>
<dbReference type="KEGG" id="paqt:E8L99_14675"/>
<dbReference type="InterPro" id="IPR000620">
    <property type="entry name" value="EamA_dom"/>
</dbReference>
<evidence type="ECO:0000256" key="1">
    <source>
        <dbReference type="ARBA" id="ARBA00004141"/>
    </source>
</evidence>
<feature type="domain" description="EamA" evidence="7">
    <location>
        <begin position="8"/>
        <end position="132"/>
    </location>
</feature>
<keyword evidence="4 6" id="KW-1133">Transmembrane helix</keyword>
<sequence>MPLSDFALLVFICLIWALNFIITKLALTELNAPPLLFSTLRFILVLLATLPWLLPMPRPRWRILTIGLLMGGGGFGLVSVGMQTASPSSAAVVTQLGVPLTALLSVIMLGERIGWRRGLGIALTFCGAIAVMWDPRGFSISFGLIFVALSALASAFGLVLMKQMRGVAPLQFQAWVGLASAVPLGLLSLAIETQPVERALQGGWWFLGAVAFTALAVSLLGHTIFFRLVQRHEANLISTLTLMCPLMAIGMGVVLLGDPFDIRMAIGTLVVLGGVLMIVLSPRSAQPG</sequence>
<dbReference type="OrthoDB" id="7158585at2"/>
<dbReference type="GO" id="GO:0016020">
    <property type="term" value="C:membrane"/>
    <property type="evidence" value="ECO:0007669"/>
    <property type="project" value="UniProtKB-SubCell"/>
</dbReference>
<dbReference type="Pfam" id="PF00892">
    <property type="entry name" value="EamA"/>
    <property type="match status" value="2"/>
</dbReference>
<organism evidence="8 9">
    <name type="scientific">Phreatobacter aquaticus</name>
    <dbReference type="NCBI Taxonomy" id="2570229"/>
    <lineage>
        <taxon>Bacteria</taxon>
        <taxon>Pseudomonadati</taxon>
        <taxon>Pseudomonadota</taxon>
        <taxon>Alphaproteobacteria</taxon>
        <taxon>Hyphomicrobiales</taxon>
        <taxon>Phreatobacteraceae</taxon>
        <taxon>Phreatobacter</taxon>
    </lineage>
</organism>
<dbReference type="AlphaFoldDB" id="A0A4D7QG67"/>
<dbReference type="PANTHER" id="PTHR32322">
    <property type="entry name" value="INNER MEMBRANE TRANSPORTER"/>
    <property type="match status" value="1"/>
</dbReference>
<accession>A0A4D7QG67</accession>
<feature type="transmembrane region" description="Helical" evidence="6">
    <location>
        <begin position="236"/>
        <end position="256"/>
    </location>
</feature>
<evidence type="ECO:0000256" key="2">
    <source>
        <dbReference type="ARBA" id="ARBA00007362"/>
    </source>
</evidence>
<dbReference type="InterPro" id="IPR050638">
    <property type="entry name" value="AA-Vitamin_Transporters"/>
</dbReference>
<evidence type="ECO:0000256" key="4">
    <source>
        <dbReference type="ARBA" id="ARBA00022989"/>
    </source>
</evidence>
<dbReference type="Gene3D" id="1.10.3730.20">
    <property type="match status" value="1"/>
</dbReference>
<dbReference type="EMBL" id="CP039865">
    <property type="protein sequence ID" value="QCK86910.1"/>
    <property type="molecule type" value="Genomic_DNA"/>
</dbReference>
<feature type="transmembrane region" description="Helical" evidence="6">
    <location>
        <begin position="33"/>
        <end position="54"/>
    </location>
</feature>
<feature type="transmembrane region" description="Helical" evidence="6">
    <location>
        <begin position="262"/>
        <end position="280"/>
    </location>
</feature>
<keyword evidence="9" id="KW-1185">Reference proteome</keyword>
<evidence type="ECO:0000256" key="5">
    <source>
        <dbReference type="ARBA" id="ARBA00023136"/>
    </source>
</evidence>
<dbReference type="SUPFAM" id="SSF103481">
    <property type="entry name" value="Multidrug resistance efflux transporter EmrE"/>
    <property type="match status" value="2"/>
</dbReference>
<reference evidence="8 9" key="1">
    <citation type="submission" date="2019-04" db="EMBL/GenBank/DDBJ databases">
        <title>Phreatobacter aquaticus sp. nov.</title>
        <authorList>
            <person name="Choi A."/>
            <person name="Baek K."/>
        </authorList>
    </citation>
    <scope>NUCLEOTIDE SEQUENCE [LARGE SCALE GENOMIC DNA]</scope>
    <source>
        <strain evidence="8 9">NMCR1094</strain>
    </source>
</reference>
<feature type="transmembrane region" description="Helical" evidence="6">
    <location>
        <begin position="172"/>
        <end position="191"/>
    </location>
</feature>
<feature type="transmembrane region" description="Helical" evidence="6">
    <location>
        <begin position="203"/>
        <end position="229"/>
    </location>
</feature>
<feature type="transmembrane region" description="Helical" evidence="6">
    <location>
        <begin position="61"/>
        <end position="82"/>
    </location>
</feature>
<feature type="transmembrane region" description="Helical" evidence="6">
    <location>
        <begin position="7"/>
        <end position="27"/>
    </location>
</feature>
<evidence type="ECO:0000256" key="3">
    <source>
        <dbReference type="ARBA" id="ARBA00022692"/>
    </source>
</evidence>
<keyword evidence="3 6" id="KW-0812">Transmembrane</keyword>
<evidence type="ECO:0000313" key="9">
    <source>
        <dbReference type="Proteomes" id="UP000298588"/>
    </source>
</evidence>
<dbReference type="PANTHER" id="PTHR32322:SF2">
    <property type="entry name" value="EAMA DOMAIN-CONTAINING PROTEIN"/>
    <property type="match status" value="1"/>
</dbReference>
<name>A0A4D7QG67_9HYPH</name>
<dbReference type="InterPro" id="IPR037185">
    <property type="entry name" value="EmrE-like"/>
</dbReference>
<proteinExistence type="inferred from homology"/>
<feature type="transmembrane region" description="Helical" evidence="6">
    <location>
        <begin position="139"/>
        <end position="160"/>
    </location>
</feature>